<keyword evidence="6" id="KW-1185">Reference proteome</keyword>
<feature type="domain" description="C2H2-type" evidence="3">
    <location>
        <begin position="10"/>
        <end position="38"/>
    </location>
</feature>
<protein>
    <recommendedName>
        <fullName evidence="3">C2H2-type domain-containing protein</fullName>
    </recommendedName>
</protein>
<name>A0A5B0M1W1_PUCGR</name>
<dbReference type="Proteomes" id="UP000324748">
    <property type="component" value="Unassembled WGS sequence"/>
</dbReference>
<organism evidence="4 6">
    <name type="scientific">Puccinia graminis f. sp. tritici</name>
    <dbReference type="NCBI Taxonomy" id="56615"/>
    <lineage>
        <taxon>Eukaryota</taxon>
        <taxon>Fungi</taxon>
        <taxon>Dikarya</taxon>
        <taxon>Basidiomycota</taxon>
        <taxon>Pucciniomycotina</taxon>
        <taxon>Pucciniomycetes</taxon>
        <taxon>Pucciniales</taxon>
        <taxon>Pucciniaceae</taxon>
        <taxon>Puccinia</taxon>
    </lineage>
</organism>
<dbReference type="EMBL" id="VDEP01000404">
    <property type="protein sequence ID" value="KAA1090220.1"/>
    <property type="molecule type" value="Genomic_DNA"/>
</dbReference>
<evidence type="ECO:0000313" key="5">
    <source>
        <dbReference type="EMBL" id="KAA1090220.1"/>
    </source>
</evidence>
<feature type="region of interest" description="Disordered" evidence="2">
    <location>
        <begin position="343"/>
        <end position="406"/>
    </location>
</feature>
<evidence type="ECO:0000256" key="2">
    <source>
        <dbReference type="SAM" id="MobiDB-lite"/>
    </source>
</evidence>
<dbReference type="PROSITE" id="PS00028">
    <property type="entry name" value="ZINC_FINGER_C2H2_1"/>
    <property type="match status" value="1"/>
</dbReference>
<dbReference type="Pfam" id="PF12013">
    <property type="entry name" value="OrsD"/>
    <property type="match status" value="1"/>
</dbReference>
<reference evidence="6 7" key="1">
    <citation type="submission" date="2019-05" db="EMBL/GenBank/DDBJ databases">
        <title>Emergence of the Ug99 lineage of the wheat stem rust pathogen through somatic hybridization.</title>
        <authorList>
            <person name="Li F."/>
            <person name="Upadhyaya N.M."/>
            <person name="Sperschneider J."/>
            <person name="Matny O."/>
            <person name="Nguyen-Phuc H."/>
            <person name="Mago R."/>
            <person name="Raley C."/>
            <person name="Miller M.E."/>
            <person name="Silverstein K.A.T."/>
            <person name="Henningsen E."/>
            <person name="Hirsch C.D."/>
            <person name="Visser B."/>
            <person name="Pretorius Z.A."/>
            <person name="Steffenson B.J."/>
            <person name="Schwessinger B."/>
            <person name="Dodds P.N."/>
            <person name="Figueroa M."/>
        </authorList>
    </citation>
    <scope>NUCLEOTIDE SEQUENCE [LARGE SCALE GENOMIC DNA]</scope>
    <source>
        <strain evidence="4">21-0</strain>
        <strain evidence="5 7">Ug99</strain>
    </source>
</reference>
<dbReference type="OrthoDB" id="2495662at2759"/>
<evidence type="ECO:0000313" key="4">
    <source>
        <dbReference type="EMBL" id="KAA1070183.1"/>
    </source>
</evidence>
<evidence type="ECO:0000313" key="7">
    <source>
        <dbReference type="Proteomes" id="UP000325313"/>
    </source>
</evidence>
<keyword evidence="1" id="KW-0862">Zinc</keyword>
<keyword evidence="1" id="KW-0863">Zinc-finger</keyword>
<evidence type="ECO:0000313" key="6">
    <source>
        <dbReference type="Proteomes" id="UP000324748"/>
    </source>
</evidence>
<evidence type="ECO:0000259" key="3">
    <source>
        <dbReference type="PROSITE" id="PS50157"/>
    </source>
</evidence>
<dbReference type="InterPro" id="IPR022698">
    <property type="entry name" value="OrsD"/>
</dbReference>
<sequence>MSYRWWRLEYGCRQCPEDFETQSARKTHVRNLHQRRVKCTLYDKSIVTLERGDDRHFSCPTVGCLFKSTKPRAVHVHTKRCFLKLGWPYETNVAPKLIAIDQQITVVDALIEYGLMWNKHAKMIICFTCRTGLNLSNVPGHMQALHDKQVNERTIKEALKKVCHDTPPPIPSYPTGYTAQKLLREPIEGLVLHHGVRCARCGFICRKDRAMALHFSYEHHDYLAEHQSDWKSSTSKIYCQTLQTNRPRYFGIKYKHSPLEQDDLFRRNFEFIAESANTRYDMLVKWPPREHDLISPDIRYTRTFRHLSSDPAQVPHLTSRNLPIESNQRQQFAELFNILEADSTAADSESEEEDSFLPTPTETIQVIPPDKSKEQCDQIEVDSPVPQQSRPEIAARKSASRAIPLDQSTGIPDHIEWCKKLIDDKQLARINTTVDERHYRWQPVLQQWLEDRMKKLNTLTLSLRKAALSVSKEKIEESEALDPLPEGSSAVEYAAALAKLLVFTLLWSQDEVAKCWNPSQAPLMDLLSEFFRTAQTDDTNSIEILFKSIDRLVIQFVSFSNQIDLPPVLSALEQFVALSFYKGAQSCNPNLHLTTLISQLQYSIQLAMVFRYSTVKSFTECYLGQTSTLSSLQIQECLTRHQVELFQPLHDHTYNSPFLTLRHWKQWGLNAT</sequence>
<proteinExistence type="predicted"/>
<gene>
    <name evidence="4" type="ORF">PGT21_002449</name>
    <name evidence="5" type="ORF">PGTUg99_037260</name>
</gene>
<dbReference type="EMBL" id="VSWC01000171">
    <property type="protein sequence ID" value="KAA1070183.1"/>
    <property type="molecule type" value="Genomic_DNA"/>
</dbReference>
<keyword evidence="1" id="KW-0479">Metal-binding</keyword>
<comment type="caution">
    <text evidence="4">The sequence shown here is derived from an EMBL/GenBank/DDBJ whole genome shotgun (WGS) entry which is preliminary data.</text>
</comment>
<dbReference type="InterPro" id="IPR013087">
    <property type="entry name" value="Znf_C2H2_type"/>
</dbReference>
<dbReference type="PROSITE" id="PS50157">
    <property type="entry name" value="ZINC_FINGER_C2H2_2"/>
    <property type="match status" value="1"/>
</dbReference>
<dbReference type="AlphaFoldDB" id="A0A5B0M1W1"/>
<accession>A0A5B0M1W1</accession>
<evidence type="ECO:0000256" key="1">
    <source>
        <dbReference type="PROSITE-ProRule" id="PRU00042"/>
    </source>
</evidence>
<dbReference type="Proteomes" id="UP000325313">
    <property type="component" value="Unassembled WGS sequence"/>
</dbReference>
<dbReference type="GO" id="GO:0008270">
    <property type="term" value="F:zinc ion binding"/>
    <property type="evidence" value="ECO:0007669"/>
    <property type="project" value="UniProtKB-KW"/>
</dbReference>
<dbReference type="SMART" id="SM00355">
    <property type="entry name" value="ZnF_C2H2"/>
    <property type="match status" value="2"/>
</dbReference>